<accession>A0A915DDC4</accession>
<name>A0A915DDC4_9BILA</name>
<organism evidence="1 2">
    <name type="scientific">Ditylenchus dipsaci</name>
    <dbReference type="NCBI Taxonomy" id="166011"/>
    <lineage>
        <taxon>Eukaryota</taxon>
        <taxon>Metazoa</taxon>
        <taxon>Ecdysozoa</taxon>
        <taxon>Nematoda</taxon>
        <taxon>Chromadorea</taxon>
        <taxon>Rhabditida</taxon>
        <taxon>Tylenchina</taxon>
        <taxon>Tylenchomorpha</taxon>
        <taxon>Sphaerularioidea</taxon>
        <taxon>Anguinidae</taxon>
        <taxon>Anguininae</taxon>
        <taxon>Ditylenchus</taxon>
    </lineage>
</organism>
<evidence type="ECO:0000313" key="1">
    <source>
        <dbReference type="Proteomes" id="UP000887574"/>
    </source>
</evidence>
<dbReference type="AlphaFoldDB" id="A0A915DDC4"/>
<protein>
    <submittedName>
        <fullName evidence="2">DDE-1 domain-containing protein</fullName>
    </submittedName>
</protein>
<keyword evidence="1" id="KW-1185">Reference proteome</keyword>
<reference evidence="2" key="1">
    <citation type="submission" date="2022-11" db="UniProtKB">
        <authorList>
            <consortium name="WormBaseParasite"/>
        </authorList>
    </citation>
    <scope>IDENTIFICATION</scope>
</reference>
<evidence type="ECO:0000313" key="2">
    <source>
        <dbReference type="WBParaSite" id="jg18033"/>
    </source>
</evidence>
<dbReference type="WBParaSite" id="jg18033">
    <property type="protein sequence ID" value="jg18033"/>
    <property type="gene ID" value="jg18033"/>
</dbReference>
<dbReference type="Proteomes" id="UP000887574">
    <property type="component" value="Unplaced"/>
</dbReference>
<proteinExistence type="predicted"/>
<sequence>MANADQSGFVKEMISGRSLAPTGVKDVERVVQIVASTTHSYTVMPTIYANGTLGKKLFVVLQEPSGSFPQRFNYAASNLSIHCHSSHIMTKDLMKTWLRECVFTNEMPDQLLLIVDSWTSFRDHQTIQSLVPEVLTISHLHPDVEMKVCDQLNSTMILFLGQIGHLLECEKEDPGRLYFPAYHSFDQEILEDVYVSVRKRCGTSDKCFAPMSQDAIDKLEADMLEKALRLLPRSHFGYDAPENETERIMTCLTETGHKTRKYTMEDSNSATCMFIYMASKYQLTEDGYHTDYYAGLLTFNRMDQEHFRVENGESIPHFMYLHNKLPCYMTKLDTEPEENMNKCYIYLSAETYAMFCCCYWESASCHFPNPMSIEFRPKYKKNLAAQNKQKLSCAYGNFSYSDVRKSEAELFKRTKWIDGEAVDDIKENVIGSSCQIIYEFVKTPESQPNFIMQMSAVKPGSNCTTNSEQFLCDLRETICPSTKPNNDDLNFSVLCCCGGELEENEGGEKSLKRQDLCNLDFLNHQVMDNFTNVFDNPLCSYRKHFHRLFSKHFVDGKETKVYCIVHYDVAAKKILYLLDGNNFEFLIKDYSSHRSDLINATVVLGNVLEEQISKLEDCSADTVFGQNRLNQRTIYIHTCDSDKDGMECDLEIEQNIETLYQHYKQNVMHKCLKYANQDVVISTRAELQKNLDSFSSEVYPDDSHLCIVYIQSIITKLPSSPPNTAQAKMTHSIRAGPIGSTLQEKSLDFQLWCKDIILQRVAKKGANYCFQKNANDELDERNPGNQNGTYFCCCFVGYEWEDCDLREKILGYVDALDVVLEDNLISEEYYPDYSCITESIQGAGIQQAIRTNYLYECIRPFSCFRIQDINDQKAKRFEIWSGCTSNIPQLVALSMHARLAQLCTTKPFLDITAEQPKCFVADLAEYFNDLKQESSSSNTYPFTLVCCCIGDCKGDVVNNIYGQALGKSEANRKMRHKLD</sequence>